<evidence type="ECO:0000259" key="11">
    <source>
        <dbReference type="PROSITE" id="PS50240"/>
    </source>
</evidence>
<dbReference type="InterPro" id="IPR018114">
    <property type="entry name" value="TRYPSIN_HIS"/>
</dbReference>
<organism evidence="12">
    <name type="scientific">Pseudo-nitzschia australis</name>
    <dbReference type="NCBI Taxonomy" id="44445"/>
    <lineage>
        <taxon>Eukaryota</taxon>
        <taxon>Sar</taxon>
        <taxon>Stramenopiles</taxon>
        <taxon>Ochrophyta</taxon>
        <taxon>Bacillariophyta</taxon>
        <taxon>Bacillariophyceae</taxon>
        <taxon>Bacillariophycidae</taxon>
        <taxon>Bacillariales</taxon>
        <taxon>Bacillariaceae</taxon>
        <taxon>Pseudo-nitzschia</taxon>
    </lineage>
</organism>
<keyword evidence="5" id="KW-0677">Repeat</keyword>
<feature type="region of interest" description="Disordered" evidence="9">
    <location>
        <begin position="478"/>
        <end position="718"/>
    </location>
</feature>
<feature type="region of interest" description="Disordered" evidence="9">
    <location>
        <begin position="790"/>
        <end position="852"/>
    </location>
</feature>
<dbReference type="PRINTS" id="PR00722">
    <property type="entry name" value="CHYMOTRYPSIN"/>
</dbReference>
<dbReference type="Pfam" id="PF00089">
    <property type="entry name" value="Trypsin"/>
    <property type="match status" value="1"/>
</dbReference>
<dbReference type="FunFam" id="2.40.10.10:FF:000054">
    <property type="entry name" value="Complement C1r subcomponent"/>
    <property type="match status" value="1"/>
</dbReference>
<evidence type="ECO:0000256" key="9">
    <source>
        <dbReference type="SAM" id="MobiDB-lite"/>
    </source>
</evidence>
<name>A0A7S4AC57_9STRA</name>
<protein>
    <recommendedName>
        <fullName evidence="11">Peptidase S1 domain-containing protein</fullName>
    </recommendedName>
</protein>
<evidence type="ECO:0000256" key="3">
    <source>
        <dbReference type="ARBA" id="ARBA00022525"/>
    </source>
</evidence>
<proteinExistence type="inferred from homology"/>
<feature type="compositionally biased region" description="Polar residues" evidence="9">
    <location>
        <begin position="591"/>
        <end position="602"/>
    </location>
</feature>
<feature type="compositionally biased region" description="Polar residues" evidence="9">
    <location>
        <begin position="435"/>
        <end position="456"/>
    </location>
</feature>
<feature type="compositionally biased region" description="Polar residues" evidence="9">
    <location>
        <begin position="485"/>
        <end position="510"/>
    </location>
</feature>
<evidence type="ECO:0000256" key="8">
    <source>
        <dbReference type="ARBA" id="ARBA00023180"/>
    </source>
</evidence>
<dbReference type="GO" id="GO:0006508">
    <property type="term" value="P:proteolysis"/>
    <property type="evidence" value="ECO:0007669"/>
    <property type="project" value="InterPro"/>
</dbReference>
<gene>
    <name evidence="12" type="ORF">PAUS00366_LOCUS3547</name>
</gene>
<feature type="signal peptide" evidence="10">
    <location>
        <begin position="1"/>
        <end position="23"/>
    </location>
</feature>
<dbReference type="InterPro" id="IPR009003">
    <property type="entry name" value="Peptidase_S1_PA"/>
</dbReference>
<feature type="compositionally biased region" description="Polar residues" evidence="9">
    <location>
        <begin position="813"/>
        <end position="823"/>
    </location>
</feature>
<dbReference type="SUPFAM" id="SSF50494">
    <property type="entry name" value="Trypsin-like serine proteases"/>
    <property type="match status" value="1"/>
</dbReference>
<feature type="compositionally biased region" description="Polar residues" evidence="9">
    <location>
        <begin position="614"/>
        <end position="634"/>
    </location>
</feature>
<dbReference type="AlphaFoldDB" id="A0A7S4AC57"/>
<feature type="compositionally biased region" description="Polar residues" evidence="9">
    <location>
        <begin position="537"/>
        <end position="547"/>
    </location>
</feature>
<dbReference type="InterPro" id="IPR006970">
    <property type="entry name" value="PT"/>
</dbReference>
<dbReference type="InterPro" id="IPR001314">
    <property type="entry name" value="Peptidase_S1A"/>
</dbReference>
<dbReference type="Gene3D" id="2.40.10.10">
    <property type="entry name" value="Trypsin-like serine proteases"/>
    <property type="match status" value="1"/>
</dbReference>
<dbReference type="GO" id="GO:0004252">
    <property type="term" value="F:serine-type endopeptidase activity"/>
    <property type="evidence" value="ECO:0007669"/>
    <property type="project" value="InterPro"/>
</dbReference>
<dbReference type="SMART" id="SM00020">
    <property type="entry name" value="Tryp_SPc"/>
    <property type="match status" value="1"/>
</dbReference>
<feature type="compositionally biased region" description="Polar residues" evidence="9">
    <location>
        <begin position="694"/>
        <end position="713"/>
    </location>
</feature>
<feature type="compositionally biased region" description="Polar residues" evidence="9">
    <location>
        <begin position="556"/>
        <end position="570"/>
    </location>
</feature>
<feature type="compositionally biased region" description="Low complexity" evidence="9">
    <location>
        <begin position="825"/>
        <end position="852"/>
    </location>
</feature>
<sequence>MAHVVYLFLLVLVAGLKVKYVGAENQTTSKLRKLRPYDHGEKEEEDAITGLKKNIIRGENSDVGRYPYQVIMIRETGEFYCGGTLIAPDVVLTAAHCSNPSRVGVGRHARNDNNDDYELHEVLYSYRHPNYVKRSFQFDTKLLKLKESSRKRTVRLNDNPNLPSVVQGEGQNVVTVMGFGKTSYNGISANTLQQVDLNMMSNRLCDQSKDPNSNRIEFLIGYEGKIFDDMFCLNDLSKSGKDACTGDSGGPAILRGSSTEEDVQVGIVSWGYGCALSNFPGVYSKISHQIVWLQSGVCTISDRPPTDFNCDRFTGIDERAPTIDITISIQFALFPDRISWAFLDAASRETLIYQPSSGYASVRSGSHYEQIVSLPAGSNIIYSIWSAGTNGFTKFSVTYTGIDYNQTEIIIMTGEGSSNPEQNSATSGPHVLPTIPTNTPTRAPTQQPVDTPTGAPTRQPVDFIQIETNTIFEVQNRDAPLESPGPTSAFVNATSGVPTSESTKIPTTLPTEILISGPTSEPSTMPIGTPANDPSDDPTNSQTLTESPSHDPTVVPSENTTAQTRLPTETPSKERTEMPTRAPISEPSKAPTETPTRAPTSEPSKKPTEMPTRAPTSEPSKNPTEMPTRAPTSEPSKKPTEMPTRAPTTEPSKEPTDTPTSDPTFEPSKKPTEKPTGDPTTEPLKEPTEMPTKYPTSEPSTRSTGSPTENPTSPKIFLNQIVIPTTIVQTMNPTRKRQRESLTKAPTNIPSPLVPNVDLESFGAKSKVPSVSPSTFSTILSSFESSADASRLLDHTTPSNNPSEIQRDPPTFTPSSGATSDRVSTTKSPSLLTTPLPLSSSTNSPSILNTSPLTQTDALPTVIISTGTEDESTLIFSVNIYDPPGSVSADESSYLSSIPEIPASGSPASVKNTLYCGRALLAMSISWTILMTIVNLMIA</sequence>
<dbReference type="Pfam" id="PF04886">
    <property type="entry name" value="PT"/>
    <property type="match status" value="1"/>
</dbReference>
<feature type="compositionally biased region" description="Polar residues" evidence="9">
    <location>
        <begin position="415"/>
        <end position="427"/>
    </location>
</feature>
<evidence type="ECO:0000256" key="4">
    <source>
        <dbReference type="ARBA" id="ARBA00022729"/>
    </source>
</evidence>
<keyword evidence="6" id="KW-0843">Virulence</keyword>
<dbReference type="PROSITE" id="PS00134">
    <property type="entry name" value="TRYPSIN_HIS"/>
    <property type="match status" value="1"/>
</dbReference>
<feature type="domain" description="Peptidase S1" evidence="11">
    <location>
        <begin position="55"/>
        <end position="298"/>
    </location>
</feature>
<dbReference type="InterPro" id="IPR050430">
    <property type="entry name" value="Peptidase_S1"/>
</dbReference>
<keyword evidence="7" id="KW-1015">Disulfide bond</keyword>
<evidence type="ECO:0000313" key="12">
    <source>
        <dbReference type="EMBL" id="CAE0710820.1"/>
    </source>
</evidence>
<keyword evidence="4 10" id="KW-0732">Signal</keyword>
<dbReference type="PANTHER" id="PTHR24276:SF98">
    <property type="entry name" value="FI18310P1-RELATED"/>
    <property type="match status" value="1"/>
</dbReference>
<keyword evidence="3" id="KW-0964">Secreted</keyword>
<dbReference type="InterPro" id="IPR043504">
    <property type="entry name" value="Peptidase_S1_PA_chymotrypsin"/>
</dbReference>
<accession>A0A7S4AC57</accession>
<comment type="similarity">
    <text evidence="2">Belongs to the peptidase S1 family.</text>
</comment>
<evidence type="ECO:0000256" key="2">
    <source>
        <dbReference type="ARBA" id="ARBA00007664"/>
    </source>
</evidence>
<dbReference type="EMBL" id="HBIX01004492">
    <property type="protein sequence ID" value="CAE0710820.1"/>
    <property type="molecule type" value="Transcribed_RNA"/>
</dbReference>
<feature type="region of interest" description="Disordered" evidence="9">
    <location>
        <begin position="415"/>
        <end position="458"/>
    </location>
</feature>
<dbReference type="GO" id="GO:0005576">
    <property type="term" value="C:extracellular region"/>
    <property type="evidence" value="ECO:0007669"/>
    <property type="project" value="UniProtKB-SubCell"/>
</dbReference>
<comment type="subcellular location">
    <subcellularLocation>
        <location evidence="1">Secreted</location>
    </subcellularLocation>
</comment>
<dbReference type="InterPro" id="IPR001254">
    <property type="entry name" value="Trypsin_dom"/>
</dbReference>
<dbReference type="PROSITE" id="PS50240">
    <property type="entry name" value="TRYPSIN_DOM"/>
    <property type="match status" value="1"/>
</dbReference>
<evidence type="ECO:0000256" key="5">
    <source>
        <dbReference type="ARBA" id="ARBA00022737"/>
    </source>
</evidence>
<evidence type="ECO:0000256" key="10">
    <source>
        <dbReference type="SAM" id="SignalP"/>
    </source>
</evidence>
<evidence type="ECO:0000256" key="7">
    <source>
        <dbReference type="ARBA" id="ARBA00023157"/>
    </source>
</evidence>
<dbReference type="CDD" id="cd00190">
    <property type="entry name" value="Tryp_SPc"/>
    <property type="match status" value="1"/>
</dbReference>
<evidence type="ECO:0000256" key="1">
    <source>
        <dbReference type="ARBA" id="ARBA00004613"/>
    </source>
</evidence>
<feature type="compositionally biased region" description="Basic and acidic residues" evidence="9">
    <location>
        <begin position="667"/>
        <end position="676"/>
    </location>
</feature>
<feature type="chain" id="PRO_5031566353" description="Peptidase S1 domain-containing protein" evidence="10">
    <location>
        <begin position="24"/>
        <end position="939"/>
    </location>
</feature>
<reference evidence="12" key="1">
    <citation type="submission" date="2021-01" db="EMBL/GenBank/DDBJ databases">
        <authorList>
            <person name="Corre E."/>
            <person name="Pelletier E."/>
            <person name="Niang G."/>
            <person name="Scheremetjew M."/>
            <person name="Finn R."/>
            <person name="Kale V."/>
            <person name="Holt S."/>
            <person name="Cochrane G."/>
            <person name="Meng A."/>
            <person name="Brown T."/>
            <person name="Cohen L."/>
        </authorList>
    </citation>
    <scope>NUCLEOTIDE SEQUENCE</scope>
    <source>
        <strain evidence="12">10249 10 AB</strain>
    </source>
</reference>
<dbReference type="PANTHER" id="PTHR24276">
    <property type="entry name" value="POLYSERASE-RELATED"/>
    <property type="match status" value="1"/>
</dbReference>
<keyword evidence="8" id="KW-0325">Glycoprotein</keyword>
<evidence type="ECO:0000256" key="6">
    <source>
        <dbReference type="ARBA" id="ARBA00023026"/>
    </source>
</evidence>